<proteinExistence type="predicted"/>
<dbReference type="Proteomes" id="UP000284916">
    <property type="component" value="Unassembled WGS sequence"/>
</dbReference>
<evidence type="ECO:0000313" key="2">
    <source>
        <dbReference type="Proteomes" id="UP000284916"/>
    </source>
</evidence>
<gene>
    <name evidence="1" type="ORF">DW035_11485</name>
</gene>
<organism evidence="1 2">
    <name type="scientific">Phocaeicola plebeius</name>
    <dbReference type="NCBI Taxonomy" id="310297"/>
    <lineage>
        <taxon>Bacteria</taxon>
        <taxon>Pseudomonadati</taxon>
        <taxon>Bacteroidota</taxon>
        <taxon>Bacteroidia</taxon>
        <taxon>Bacteroidales</taxon>
        <taxon>Bacteroidaceae</taxon>
        <taxon>Phocaeicola</taxon>
    </lineage>
</organism>
<reference evidence="1 2" key="1">
    <citation type="submission" date="2018-08" db="EMBL/GenBank/DDBJ databases">
        <title>A genome reference for cultivated species of the human gut microbiota.</title>
        <authorList>
            <person name="Zou Y."/>
            <person name="Xue W."/>
            <person name="Luo G."/>
        </authorList>
    </citation>
    <scope>NUCLEOTIDE SEQUENCE [LARGE SCALE GENOMIC DNA]</scope>
    <source>
        <strain evidence="1 2">AF39-11</strain>
    </source>
</reference>
<sequence length="60" mass="7096">MRTEKEILKGNGLTNIDELMDSKFGKPETPERERFREEARTYVNGHTKIAECRNSQKKRK</sequence>
<dbReference type="AlphaFoldDB" id="A0A415J156"/>
<comment type="caution">
    <text evidence="1">The sequence shown here is derived from an EMBL/GenBank/DDBJ whole genome shotgun (WGS) entry which is preliminary data.</text>
</comment>
<evidence type="ECO:0000313" key="1">
    <source>
        <dbReference type="EMBL" id="RHL13608.1"/>
    </source>
</evidence>
<dbReference type="EMBL" id="QROI01000017">
    <property type="protein sequence ID" value="RHL13608.1"/>
    <property type="molecule type" value="Genomic_DNA"/>
</dbReference>
<accession>A0A415J156</accession>
<protein>
    <submittedName>
        <fullName evidence="1">Uncharacterized protein</fullName>
    </submittedName>
</protein>
<name>A0A415J156_9BACT</name>